<proteinExistence type="predicted"/>
<dbReference type="InterPro" id="IPR025427">
    <property type="entry name" value="DUF4160"/>
</dbReference>
<dbReference type="RefSeq" id="WP_099326647.1">
    <property type="nucleotide sequence ID" value="NZ_LT934425.1"/>
</dbReference>
<dbReference type="AlphaFoldDB" id="A0A2C9CMY2"/>
<dbReference type="OrthoDB" id="122670at2"/>
<accession>A0A2C9CMY2</accession>
<dbReference type="EMBL" id="LT934425">
    <property type="protein sequence ID" value="SOH06167.1"/>
    <property type="molecule type" value="Genomic_DNA"/>
</dbReference>
<evidence type="ECO:0008006" key="3">
    <source>
        <dbReference type="Google" id="ProtNLM"/>
    </source>
</evidence>
<protein>
    <recommendedName>
        <fullName evidence="3">DUF4160 domain-containing protein</fullName>
    </recommendedName>
</protein>
<organism evidence="1 2">
    <name type="scientific">Kuenenia stuttgartiensis</name>
    <dbReference type="NCBI Taxonomy" id="174633"/>
    <lineage>
        <taxon>Bacteria</taxon>
        <taxon>Pseudomonadati</taxon>
        <taxon>Planctomycetota</taxon>
        <taxon>Candidatus Brocadiia</taxon>
        <taxon>Candidatus Brocadiales</taxon>
        <taxon>Candidatus Brocadiaceae</taxon>
        <taxon>Candidatus Kuenenia</taxon>
    </lineage>
</organism>
<dbReference type="Proteomes" id="UP000221734">
    <property type="component" value="Chromosome Kuenenia_stuttgartiensis_MBR1"/>
</dbReference>
<sequence length="84" mass="10650">MPTILYINGWRIYFFANESNESIHVHCQKSEKRCKYWLDKELFEIEEAHSYNMNNKDKRIVRKIIFEHFDYIVEQWEKFEERKW</sequence>
<evidence type="ECO:0000313" key="2">
    <source>
        <dbReference type="Proteomes" id="UP000221734"/>
    </source>
</evidence>
<name>A0A2C9CMY2_KUEST</name>
<dbReference type="KEGG" id="kst:KSMBR1_3694"/>
<gene>
    <name evidence="1" type="ORF">KSMBR1_3694</name>
</gene>
<reference evidence="2" key="1">
    <citation type="submission" date="2017-10" db="EMBL/GenBank/DDBJ databases">
        <authorList>
            <person name="Frank J."/>
        </authorList>
    </citation>
    <scope>NUCLEOTIDE SEQUENCE [LARGE SCALE GENOMIC DNA]</scope>
</reference>
<dbReference type="Pfam" id="PF13711">
    <property type="entry name" value="DUF4160"/>
    <property type="match status" value="1"/>
</dbReference>
<evidence type="ECO:0000313" key="1">
    <source>
        <dbReference type="EMBL" id="SOH06167.1"/>
    </source>
</evidence>
<keyword evidence="2" id="KW-1185">Reference proteome</keyword>